<protein>
    <submittedName>
        <fullName evidence="3">Uncharacterized protein</fullName>
    </submittedName>
</protein>
<gene>
    <name evidence="3" type="ORF">M407DRAFT_9256</name>
</gene>
<feature type="compositionally biased region" description="Polar residues" evidence="2">
    <location>
        <begin position="9"/>
        <end position="19"/>
    </location>
</feature>
<dbReference type="InterPro" id="IPR046521">
    <property type="entry name" value="DUF6698"/>
</dbReference>
<evidence type="ECO:0000256" key="2">
    <source>
        <dbReference type="SAM" id="MobiDB-lite"/>
    </source>
</evidence>
<keyword evidence="1" id="KW-0175">Coiled coil</keyword>
<evidence type="ECO:0000313" key="3">
    <source>
        <dbReference type="EMBL" id="KIO23837.1"/>
    </source>
</evidence>
<feature type="region of interest" description="Disordered" evidence="2">
    <location>
        <begin position="1"/>
        <end position="24"/>
    </location>
</feature>
<dbReference type="AlphaFoldDB" id="A0A0C3LR41"/>
<dbReference type="EMBL" id="KN823075">
    <property type="protein sequence ID" value="KIO23837.1"/>
    <property type="molecule type" value="Genomic_DNA"/>
</dbReference>
<proteinExistence type="predicted"/>
<evidence type="ECO:0000256" key="1">
    <source>
        <dbReference type="SAM" id="Coils"/>
    </source>
</evidence>
<organism evidence="3 4">
    <name type="scientific">Tulasnella calospora MUT 4182</name>
    <dbReference type="NCBI Taxonomy" id="1051891"/>
    <lineage>
        <taxon>Eukaryota</taxon>
        <taxon>Fungi</taxon>
        <taxon>Dikarya</taxon>
        <taxon>Basidiomycota</taxon>
        <taxon>Agaricomycotina</taxon>
        <taxon>Agaricomycetes</taxon>
        <taxon>Cantharellales</taxon>
        <taxon>Tulasnellaceae</taxon>
        <taxon>Tulasnella</taxon>
    </lineage>
</organism>
<evidence type="ECO:0000313" key="4">
    <source>
        <dbReference type="Proteomes" id="UP000054248"/>
    </source>
</evidence>
<feature type="region of interest" description="Disordered" evidence="2">
    <location>
        <begin position="366"/>
        <end position="464"/>
    </location>
</feature>
<dbReference type="Proteomes" id="UP000054248">
    <property type="component" value="Unassembled WGS sequence"/>
</dbReference>
<keyword evidence="4" id="KW-1185">Reference proteome</keyword>
<reference evidence="4" key="2">
    <citation type="submission" date="2015-01" db="EMBL/GenBank/DDBJ databases">
        <title>Evolutionary Origins and Diversification of the Mycorrhizal Mutualists.</title>
        <authorList>
            <consortium name="DOE Joint Genome Institute"/>
            <consortium name="Mycorrhizal Genomics Consortium"/>
            <person name="Kohler A."/>
            <person name="Kuo A."/>
            <person name="Nagy L.G."/>
            <person name="Floudas D."/>
            <person name="Copeland A."/>
            <person name="Barry K.W."/>
            <person name="Cichocki N."/>
            <person name="Veneault-Fourrey C."/>
            <person name="LaButti K."/>
            <person name="Lindquist E.A."/>
            <person name="Lipzen A."/>
            <person name="Lundell T."/>
            <person name="Morin E."/>
            <person name="Murat C."/>
            <person name="Riley R."/>
            <person name="Ohm R."/>
            <person name="Sun H."/>
            <person name="Tunlid A."/>
            <person name="Henrissat B."/>
            <person name="Grigoriev I.V."/>
            <person name="Hibbett D.S."/>
            <person name="Martin F."/>
        </authorList>
    </citation>
    <scope>NUCLEOTIDE SEQUENCE [LARGE SCALE GENOMIC DNA]</scope>
    <source>
        <strain evidence="4">MUT 4182</strain>
    </source>
</reference>
<feature type="compositionally biased region" description="Basic residues" evidence="2">
    <location>
        <begin position="455"/>
        <end position="464"/>
    </location>
</feature>
<dbReference type="Pfam" id="PF20414">
    <property type="entry name" value="DUF6698"/>
    <property type="match status" value="1"/>
</dbReference>
<dbReference type="OrthoDB" id="3231188at2759"/>
<dbReference type="HOGENOM" id="CLU_522951_0_0_1"/>
<reference evidence="3 4" key="1">
    <citation type="submission" date="2014-04" db="EMBL/GenBank/DDBJ databases">
        <authorList>
            <consortium name="DOE Joint Genome Institute"/>
            <person name="Kuo A."/>
            <person name="Girlanda M."/>
            <person name="Perotto S."/>
            <person name="Kohler A."/>
            <person name="Nagy L.G."/>
            <person name="Floudas D."/>
            <person name="Copeland A."/>
            <person name="Barry K.W."/>
            <person name="Cichocki N."/>
            <person name="Veneault-Fourrey C."/>
            <person name="LaButti K."/>
            <person name="Lindquist E.A."/>
            <person name="Lipzen A."/>
            <person name="Lundell T."/>
            <person name="Morin E."/>
            <person name="Murat C."/>
            <person name="Sun H."/>
            <person name="Tunlid A."/>
            <person name="Henrissat B."/>
            <person name="Grigoriev I.V."/>
            <person name="Hibbett D.S."/>
            <person name="Martin F."/>
            <person name="Nordberg H.P."/>
            <person name="Cantor M.N."/>
            <person name="Hua S.X."/>
        </authorList>
    </citation>
    <scope>NUCLEOTIDE SEQUENCE [LARGE SCALE GENOMIC DNA]</scope>
    <source>
        <strain evidence="3 4">MUT 4182</strain>
    </source>
</reference>
<accession>A0A0C3LR41</accession>
<sequence>MARSDTSRHSITPPSNRIGDTTKGAAFDGLEEDLIDTEKSRSALRTVIWNIQSELAEKEQVIEEQRDLIQKLQSDVQGLKKTATKRRKRATAVPVNENEQSLETAAKKFTVMNHFYVTEPEAFLKVQLSETWTDKTRFDSELVLLEGLFEQAQQDKRHSMTHRIRTSNTTAVFGSEIATELEARHRPRSPLLQQVLGFNAENGTYERMPPILRANPDEPPSKANMLNSQVVKKVIQAMLMGPASLVKNQDPDVSLSAKCNGKIWNITSVTPGIIAFAAIMIRYALSPDNEFGPTGQTSGIPYLEDFDYYKKCLIVGQRKKVREVMELFDSFNGSLFPNHKASWKDQRDGRRSLAEEDDDLFQEIAEATSDEEGEENRQTEPTVHASIPAARGGSSAAQVHPVMPTVPDTNDDVNMGLATENGEGEIGTKDAGGSDAVGGNDRPTKAPTAAGKSGGTKKGKGRKK</sequence>
<feature type="coiled-coil region" evidence="1">
    <location>
        <begin position="55"/>
        <end position="82"/>
    </location>
</feature>
<name>A0A0C3LR41_9AGAM</name>